<dbReference type="RefSeq" id="WP_025435744.1">
    <property type="nucleotide sequence ID" value="NZ_CP007452.1"/>
</dbReference>
<evidence type="ECO:0000256" key="2">
    <source>
        <dbReference type="ARBA" id="ARBA00022517"/>
    </source>
</evidence>
<dbReference type="GO" id="GO:0005737">
    <property type="term" value="C:cytoplasm"/>
    <property type="evidence" value="ECO:0007669"/>
    <property type="project" value="UniProtKB-SubCell"/>
</dbReference>
<feature type="domain" description="CP-type G" evidence="12">
    <location>
        <begin position="65"/>
        <end position="223"/>
    </location>
</feature>
<evidence type="ECO:0000256" key="7">
    <source>
        <dbReference type="ARBA" id="ARBA00022833"/>
    </source>
</evidence>
<dbReference type="CDD" id="cd01854">
    <property type="entry name" value="YjeQ_EngC"/>
    <property type="match status" value="1"/>
</dbReference>
<dbReference type="Proteomes" id="UP000019591">
    <property type="component" value="Chromosome"/>
</dbReference>
<dbReference type="Gene3D" id="1.10.40.50">
    <property type="entry name" value="Probable gtpase engc, domain 3"/>
    <property type="match status" value="1"/>
</dbReference>
<dbReference type="InterPro" id="IPR012340">
    <property type="entry name" value="NA-bd_OB-fold"/>
</dbReference>
<dbReference type="GO" id="GO:0005525">
    <property type="term" value="F:GTP binding"/>
    <property type="evidence" value="ECO:0007669"/>
    <property type="project" value="UniProtKB-UniRule"/>
</dbReference>
<evidence type="ECO:0000256" key="9">
    <source>
        <dbReference type="ARBA" id="ARBA00023134"/>
    </source>
</evidence>
<dbReference type="PROSITE" id="PS51721">
    <property type="entry name" value="G_CP"/>
    <property type="match status" value="1"/>
</dbReference>
<evidence type="ECO:0000256" key="3">
    <source>
        <dbReference type="ARBA" id="ARBA00022723"/>
    </source>
</evidence>
<comment type="subunit">
    <text evidence="10">Monomer. Associates with 30S ribosomal subunit, binds 16S rRNA.</text>
</comment>
<accession>W8U793</accession>
<dbReference type="PANTHER" id="PTHR32120:SF11">
    <property type="entry name" value="SMALL RIBOSOMAL SUBUNIT BIOGENESIS GTPASE RSGA 1, MITOCHONDRIAL-RELATED"/>
    <property type="match status" value="1"/>
</dbReference>
<comment type="subcellular location">
    <subcellularLocation>
        <location evidence="10">Cytoplasm</location>
    </subcellularLocation>
</comment>
<gene>
    <name evidence="10 13" type="primary">rsgA</name>
    <name evidence="13" type="ORF">EAL2_c14660</name>
</gene>
<dbReference type="InterPro" id="IPR030378">
    <property type="entry name" value="G_CP_dom"/>
</dbReference>
<dbReference type="SUPFAM" id="SSF52540">
    <property type="entry name" value="P-loop containing nucleoside triphosphate hydrolases"/>
    <property type="match status" value="1"/>
</dbReference>
<evidence type="ECO:0000256" key="5">
    <source>
        <dbReference type="ARBA" id="ARBA00022741"/>
    </source>
</evidence>
<keyword evidence="7 10" id="KW-0862">Zinc</keyword>
<evidence type="ECO:0000313" key="14">
    <source>
        <dbReference type="Proteomes" id="UP000019591"/>
    </source>
</evidence>
<name>W8U793_PEPAC</name>
<feature type="binding site" evidence="10">
    <location>
        <begin position="165"/>
        <end position="173"/>
    </location>
    <ligand>
        <name>GTP</name>
        <dbReference type="ChEBI" id="CHEBI:37565"/>
    </ligand>
</feature>
<dbReference type="PANTHER" id="PTHR32120">
    <property type="entry name" value="SMALL RIBOSOMAL SUBUNIT BIOGENESIS GTPASE RSGA"/>
    <property type="match status" value="1"/>
</dbReference>
<feature type="binding site" evidence="10">
    <location>
        <position position="255"/>
    </location>
    <ligand>
        <name>Zn(2+)</name>
        <dbReference type="ChEBI" id="CHEBI:29105"/>
    </ligand>
</feature>
<keyword evidence="5 10" id="KW-0547">Nucleotide-binding</keyword>
<dbReference type="GO" id="GO:0019843">
    <property type="term" value="F:rRNA binding"/>
    <property type="evidence" value="ECO:0007669"/>
    <property type="project" value="UniProtKB-KW"/>
</dbReference>
<dbReference type="GO" id="GO:0046872">
    <property type="term" value="F:metal ion binding"/>
    <property type="evidence" value="ECO:0007669"/>
    <property type="project" value="UniProtKB-KW"/>
</dbReference>
<dbReference type="InterPro" id="IPR004881">
    <property type="entry name" value="Ribosome_biogen_GTPase_RsgA"/>
</dbReference>
<keyword evidence="4 10" id="KW-0699">rRNA-binding</keyword>
<keyword evidence="14" id="KW-1185">Reference proteome</keyword>
<comment type="cofactor">
    <cofactor evidence="10">
        <name>Zn(2+)</name>
        <dbReference type="ChEBI" id="CHEBI:29105"/>
    </cofactor>
    <text evidence="10">Binds 1 zinc ion per subunit.</text>
</comment>
<evidence type="ECO:0000313" key="13">
    <source>
        <dbReference type="EMBL" id="AHM56761.1"/>
    </source>
</evidence>
<dbReference type="AlphaFoldDB" id="W8U793"/>
<dbReference type="PATRIC" id="fig|1286171.3.peg.1417"/>
<dbReference type="STRING" id="1286171.EAL2_c14660"/>
<reference evidence="13 14" key="1">
    <citation type="journal article" date="2014" name="Genome Announc.">
        <title>Complete Genome Sequence of Amino Acid-Utilizing Eubacterium acidaminophilum al-2 (DSM 3953).</title>
        <authorList>
            <person name="Poehlein A."/>
            <person name="Andreesen J.R."/>
            <person name="Daniel R."/>
        </authorList>
    </citation>
    <scope>NUCLEOTIDE SEQUENCE [LARGE SCALE GENOMIC DNA]</scope>
    <source>
        <strain evidence="13 14">DSM 3953</strain>
    </source>
</reference>
<dbReference type="EC" id="3.6.1.-" evidence="10"/>
<feature type="domain" description="EngC GTPase" evidence="11">
    <location>
        <begin position="74"/>
        <end position="221"/>
    </location>
</feature>
<dbReference type="Pfam" id="PF16745">
    <property type="entry name" value="RsgA_N"/>
    <property type="match status" value="1"/>
</dbReference>
<protein>
    <recommendedName>
        <fullName evidence="10">Small ribosomal subunit biogenesis GTPase RsgA</fullName>
        <ecNumber evidence="10">3.6.1.-</ecNumber>
    </recommendedName>
</protein>
<dbReference type="CDD" id="cd04466">
    <property type="entry name" value="S1_YloQ_GTPase"/>
    <property type="match status" value="1"/>
</dbReference>
<feature type="binding site" evidence="10">
    <location>
        <position position="253"/>
    </location>
    <ligand>
        <name>Zn(2+)</name>
        <dbReference type="ChEBI" id="CHEBI:29105"/>
    </ligand>
</feature>
<evidence type="ECO:0000259" key="11">
    <source>
        <dbReference type="PROSITE" id="PS50936"/>
    </source>
</evidence>
<sequence>MLRGRIIKGVGGFYYIDTENGLYECKARGIFRKEKITPLVGDTVEIQVIDEETKKGVIERIFDRKSELIRPSISNVDTAVIIFAAKDPDPSFSLLDRFIVLAEKENLEIIICINKIDSDDTGAFLQVKKTYESCGYPIIAISTFTGEGLGELREAIEGKTVVFSGPSGVGKSSILNALDSNLQLKTGDISKKLGRGKHTTRHAELLRLDENTTVADTPGFSSLTVNHIAEKELKDYFVEFTKYEEDCRFFTDCIHESEPGCAVKKAVENGEISLRRYDSYIQLINEIRDSTRRYK</sequence>
<keyword evidence="9 10" id="KW-0342">GTP-binding</keyword>
<keyword evidence="2 10" id="KW-0690">Ribosome biogenesis</keyword>
<dbReference type="HAMAP" id="MF_01820">
    <property type="entry name" value="GTPase_RsgA"/>
    <property type="match status" value="1"/>
</dbReference>
<keyword evidence="8 10" id="KW-0694">RNA-binding</keyword>
<dbReference type="eggNOG" id="COG1162">
    <property type="taxonomic scope" value="Bacteria"/>
</dbReference>
<evidence type="ECO:0000256" key="10">
    <source>
        <dbReference type="HAMAP-Rule" id="MF_01820"/>
    </source>
</evidence>
<dbReference type="HOGENOM" id="CLU_033617_2_1_9"/>
<dbReference type="KEGG" id="eac:EAL2_c14660"/>
<dbReference type="PROSITE" id="PS50936">
    <property type="entry name" value="ENGC_GTPASE"/>
    <property type="match status" value="1"/>
</dbReference>
<dbReference type="Pfam" id="PF03193">
    <property type="entry name" value="RsgA_GTPase"/>
    <property type="match status" value="1"/>
</dbReference>
<dbReference type="SUPFAM" id="SSF50249">
    <property type="entry name" value="Nucleic acid-binding proteins"/>
    <property type="match status" value="1"/>
</dbReference>
<dbReference type="Gene3D" id="3.40.50.300">
    <property type="entry name" value="P-loop containing nucleotide triphosphate hydrolases"/>
    <property type="match status" value="1"/>
</dbReference>
<evidence type="ECO:0000256" key="8">
    <source>
        <dbReference type="ARBA" id="ARBA00022884"/>
    </source>
</evidence>
<dbReference type="Gene3D" id="2.40.50.140">
    <property type="entry name" value="Nucleic acid-binding proteins"/>
    <property type="match status" value="1"/>
</dbReference>
<dbReference type="OrthoDB" id="9809485at2"/>
<evidence type="ECO:0000256" key="6">
    <source>
        <dbReference type="ARBA" id="ARBA00022801"/>
    </source>
</evidence>
<feature type="binding site" evidence="10">
    <location>
        <position position="261"/>
    </location>
    <ligand>
        <name>Zn(2+)</name>
        <dbReference type="ChEBI" id="CHEBI:29105"/>
    </ligand>
</feature>
<dbReference type="GO" id="GO:0042274">
    <property type="term" value="P:ribosomal small subunit biogenesis"/>
    <property type="evidence" value="ECO:0007669"/>
    <property type="project" value="UniProtKB-UniRule"/>
</dbReference>
<feature type="binding site" evidence="10">
    <location>
        <begin position="114"/>
        <end position="117"/>
    </location>
    <ligand>
        <name>GTP</name>
        <dbReference type="ChEBI" id="CHEBI:37565"/>
    </ligand>
</feature>
<dbReference type="InterPro" id="IPR010914">
    <property type="entry name" value="RsgA_GTPase_dom"/>
</dbReference>
<keyword evidence="6 10" id="KW-0378">Hydrolase</keyword>
<keyword evidence="3 10" id="KW-0479">Metal-binding</keyword>
<feature type="binding site" evidence="10">
    <location>
        <position position="247"/>
    </location>
    <ligand>
        <name>Zn(2+)</name>
        <dbReference type="ChEBI" id="CHEBI:29105"/>
    </ligand>
</feature>
<proteinExistence type="inferred from homology"/>
<keyword evidence="1 10" id="KW-0963">Cytoplasm</keyword>
<dbReference type="InterPro" id="IPR031944">
    <property type="entry name" value="RsgA_N"/>
</dbReference>
<dbReference type="InterPro" id="IPR027417">
    <property type="entry name" value="P-loop_NTPase"/>
</dbReference>
<dbReference type="NCBIfam" id="TIGR00157">
    <property type="entry name" value="ribosome small subunit-dependent GTPase A"/>
    <property type="match status" value="1"/>
</dbReference>
<dbReference type="GO" id="GO:0003924">
    <property type="term" value="F:GTPase activity"/>
    <property type="evidence" value="ECO:0007669"/>
    <property type="project" value="UniProtKB-UniRule"/>
</dbReference>
<comment type="similarity">
    <text evidence="10">Belongs to the TRAFAC class YlqF/YawG GTPase family. RsgA subfamily.</text>
</comment>
<organism evidence="13 14">
    <name type="scientific">Peptoclostridium acidaminophilum DSM 3953</name>
    <dbReference type="NCBI Taxonomy" id="1286171"/>
    <lineage>
        <taxon>Bacteria</taxon>
        <taxon>Bacillati</taxon>
        <taxon>Bacillota</taxon>
        <taxon>Clostridia</taxon>
        <taxon>Peptostreptococcales</taxon>
        <taxon>Peptoclostridiaceae</taxon>
        <taxon>Peptoclostridium</taxon>
    </lineage>
</organism>
<dbReference type="EMBL" id="CP007452">
    <property type="protein sequence ID" value="AHM56761.1"/>
    <property type="molecule type" value="Genomic_DNA"/>
</dbReference>
<evidence type="ECO:0000259" key="12">
    <source>
        <dbReference type="PROSITE" id="PS51721"/>
    </source>
</evidence>
<evidence type="ECO:0000256" key="4">
    <source>
        <dbReference type="ARBA" id="ARBA00022730"/>
    </source>
</evidence>
<evidence type="ECO:0000256" key="1">
    <source>
        <dbReference type="ARBA" id="ARBA00022490"/>
    </source>
</evidence>
<comment type="function">
    <text evidence="10">One of several proteins that assist in the late maturation steps of the functional core of the 30S ribosomal subunit. Helps release RbfA from mature subunits. May play a role in the assembly of ribosomal proteins into the subunit. Circularly permuted GTPase that catalyzes slow GTP hydrolysis, GTPase activity is stimulated by the 30S ribosomal subunit.</text>
</comment>